<name>A0A7R9A5W3_9CRUS</name>
<feature type="compositionally biased region" description="Pro residues" evidence="1">
    <location>
        <begin position="179"/>
        <end position="188"/>
    </location>
</feature>
<keyword evidence="3" id="KW-1185">Reference proteome</keyword>
<dbReference type="AlphaFoldDB" id="A0A7R9A5W3"/>
<protein>
    <submittedName>
        <fullName evidence="2">Uncharacterized protein</fullName>
    </submittedName>
</protein>
<organism evidence="2">
    <name type="scientific">Darwinula stevensoni</name>
    <dbReference type="NCBI Taxonomy" id="69355"/>
    <lineage>
        <taxon>Eukaryota</taxon>
        <taxon>Metazoa</taxon>
        <taxon>Ecdysozoa</taxon>
        <taxon>Arthropoda</taxon>
        <taxon>Crustacea</taxon>
        <taxon>Oligostraca</taxon>
        <taxon>Ostracoda</taxon>
        <taxon>Podocopa</taxon>
        <taxon>Podocopida</taxon>
        <taxon>Darwinulocopina</taxon>
        <taxon>Darwinuloidea</taxon>
        <taxon>Darwinulidae</taxon>
        <taxon>Darwinula</taxon>
    </lineage>
</organism>
<gene>
    <name evidence="2" type="ORF">DSTB1V02_LOCUS8635</name>
</gene>
<proteinExistence type="predicted"/>
<feature type="region of interest" description="Disordered" evidence="1">
    <location>
        <begin position="146"/>
        <end position="206"/>
    </location>
</feature>
<reference evidence="2" key="1">
    <citation type="submission" date="2020-11" db="EMBL/GenBank/DDBJ databases">
        <authorList>
            <person name="Tran Van P."/>
        </authorList>
    </citation>
    <scope>NUCLEOTIDE SEQUENCE</scope>
</reference>
<dbReference type="EMBL" id="CAJPEV010002014">
    <property type="protein sequence ID" value="CAG0895315.1"/>
    <property type="molecule type" value="Genomic_DNA"/>
</dbReference>
<dbReference type="EMBL" id="LR901531">
    <property type="protein sequence ID" value="CAD7248828.1"/>
    <property type="molecule type" value="Genomic_DNA"/>
</dbReference>
<evidence type="ECO:0000313" key="2">
    <source>
        <dbReference type="EMBL" id="CAD7248828.1"/>
    </source>
</evidence>
<feature type="compositionally biased region" description="Low complexity" evidence="1">
    <location>
        <begin position="169"/>
        <end position="178"/>
    </location>
</feature>
<accession>A0A7R9A5W3</accession>
<dbReference type="Proteomes" id="UP000677054">
    <property type="component" value="Unassembled WGS sequence"/>
</dbReference>
<evidence type="ECO:0000313" key="3">
    <source>
        <dbReference type="Proteomes" id="UP000677054"/>
    </source>
</evidence>
<evidence type="ECO:0000256" key="1">
    <source>
        <dbReference type="SAM" id="MobiDB-lite"/>
    </source>
</evidence>
<sequence length="206" mass="22458">MQAFLPATAAPSCSLSGMAHPSILPCLDEEYTSDLCQWEAWGEKEYGLTQRDGDIWKKRGMCFCNFSCYSEEKDRGVDALKNSQPVNGSWKDQYRVEVKSEEGHLVACLNGVQPSPAQPSPAQPRLLCRSKKIAVTYLTSVFRAGRSRERGRTPRGLSEWSPAQPNLVQSSPVQSSPAQPSPARPGPAQPAGTFLESCAGSTLKNP</sequence>